<reference evidence="1" key="2">
    <citation type="submission" date="2020-09" db="EMBL/GenBank/DDBJ databases">
        <authorList>
            <person name="Sun Q."/>
            <person name="Ohkuma M."/>
        </authorList>
    </citation>
    <scope>NUCLEOTIDE SEQUENCE</scope>
    <source>
        <strain evidence="1">JCM 19831</strain>
    </source>
</reference>
<reference evidence="1" key="1">
    <citation type="journal article" date="2014" name="Int. J. Syst. Evol. Microbiol.">
        <title>Complete genome sequence of Corynebacterium casei LMG S-19264T (=DSM 44701T), isolated from a smear-ripened cheese.</title>
        <authorList>
            <consortium name="US DOE Joint Genome Institute (JGI-PGF)"/>
            <person name="Walter F."/>
            <person name="Albersmeier A."/>
            <person name="Kalinowski J."/>
            <person name="Ruckert C."/>
        </authorList>
    </citation>
    <scope>NUCLEOTIDE SEQUENCE</scope>
    <source>
        <strain evidence="1">JCM 19831</strain>
    </source>
</reference>
<sequence length="76" mass="8087">MGVHRRPVCKYTGAVVRLAGLLHLATHGSDGCTCSVDAETVDRPPRSACPPELTALHIREFGTSADGRIFVGERNG</sequence>
<dbReference type="Proteomes" id="UP000642070">
    <property type="component" value="Unassembled WGS sequence"/>
</dbReference>
<dbReference type="AlphaFoldDB" id="A0A917X605"/>
<comment type="caution">
    <text evidence="1">The sequence shown here is derived from an EMBL/GenBank/DDBJ whole genome shotgun (WGS) entry which is preliminary data.</text>
</comment>
<evidence type="ECO:0000313" key="1">
    <source>
        <dbReference type="EMBL" id="GGM73891.1"/>
    </source>
</evidence>
<protein>
    <submittedName>
        <fullName evidence="1">Uncharacterized protein</fullName>
    </submittedName>
</protein>
<name>A0A917X605_9ACTN</name>
<evidence type="ECO:0000313" key="2">
    <source>
        <dbReference type="Proteomes" id="UP000642070"/>
    </source>
</evidence>
<keyword evidence="2" id="KW-1185">Reference proteome</keyword>
<dbReference type="RefSeq" id="WP_229836781.1">
    <property type="nucleotide sequence ID" value="NZ_BMPI01000067.1"/>
</dbReference>
<dbReference type="EMBL" id="BMPI01000067">
    <property type="protein sequence ID" value="GGM73891.1"/>
    <property type="molecule type" value="Genomic_DNA"/>
</dbReference>
<gene>
    <name evidence="1" type="ORF">GCM10007977_089330</name>
</gene>
<proteinExistence type="predicted"/>
<organism evidence="1 2">
    <name type="scientific">Dactylosporangium sucinum</name>
    <dbReference type="NCBI Taxonomy" id="1424081"/>
    <lineage>
        <taxon>Bacteria</taxon>
        <taxon>Bacillati</taxon>
        <taxon>Actinomycetota</taxon>
        <taxon>Actinomycetes</taxon>
        <taxon>Micromonosporales</taxon>
        <taxon>Micromonosporaceae</taxon>
        <taxon>Dactylosporangium</taxon>
    </lineage>
</organism>
<accession>A0A917X605</accession>